<name>A0ABN6H2I9_9BACT</name>
<proteinExistence type="predicted"/>
<feature type="domain" description="MEKHLA" evidence="1">
    <location>
        <begin position="17"/>
        <end position="157"/>
    </location>
</feature>
<gene>
    <name evidence="2" type="ORF">HAHE_07300</name>
</gene>
<protein>
    <submittedName>
        <fullName evidence="2">MEKHLA domain-containing protein</fullName>
    </submittedName>
</protein>
<dbReference type="Pfam" id="PF08670">
    <property type="entry name" value="MEKHLA"/>
    <property type="match status" value="1"/>
</dbReference>
<evidence type="ECO:0000313" key="3">
    <source>
        <dbReference type="Proteomes" id="UP001374893"/>
    </source>
</evidence>
<dbReference type="EMBL" id="AP024702">
    <property type="protein sequence ID" value="BCX46822.1"/>
    <property type="molecule type" value="Genomic_DNA"/>
</dbReference>
<accession>A0ABN6H2I9</accession>
<reference evidence="2 3" key="1">
    <citation type="submission" date="2021-06" db="EMBL/GenBank/DDBJ databases">
        <title>Complete genome of Haloferula helveola possessing various polysaccharide degrading enzymes.</title>
        <authorList>
            <person name="Takami H."/>
            <person name="Huang C."/>
            <person name="Hamasaki K."/>
        </authorList>
    </citation>
    <scope>NUCLEOTIDE SEQUENCE [LARGE SCALE GENOMIC DNA]</scope>
    <source>
        <strain evidence="2 3">CN-1</strain>
    </source>
</reference>
<dbReference type="RefSeq" id="WP_338688716.1">
    <property type="nucleotide sequence ID" value="NZ_AP024702.1"/>
</dbReference>
<evidence type="ECO:0000259" key="1">
    <source>
        <dbReference type="Pfam" id="PF08670"/>
    </source>
</evidence>
<keyword evidence="3" id="KW-1185">Reference proteome</keyword>
<evidence type="ECO:0000313" key="2">
    <source>
        <dbReference type="EMBL" id="BCX46822.1"/>
    </source>
</evidence>
<organism evidence="2 3">
    <name type="scientific">Haloferula helveola</name>
    <dbReference type="NCBI Taxonomy" id="490095"/>
    <lineage>
        <taxon>Bacteria</taxon>
        <taxon>Pseudomonadati</taxon>
        <taxon>Verrucomicrobiota</taxon>
        <taxon>Verrucomicrobiia</taxon>
        <taxon>Verrucomicrobiales</taxon>
        <taxon>Verrucomicrobiaceae</taxon>
        <taxon>Haloferula</taxon>
    </lineage>
</organism>
<sequence>MTSPNPEPSEENDFLAAHVALLESSFRRLTGRDLIPGGVTDATTLARQLYQAPFFLASHDGGDDPVFNYANLTAQALFELDWSTFMTTPSRFTAEEPNRAERARLLERVTAEGFIDDYAGIRISRTGKRFRIEGATVWNVSDDTGKVIGQAATFDRWVSIQHPFRRAEQRPIRRR</sequence>
<dbReference type="Proteomes" id="UP001374893">
    <property type="component" value="Chromosome"/>
</dbReference>
<dbReference type="InterPro" id="IPR013978">
    <property type="entry name" value="MEKHLA"/>
</dbReference>